<dbReference type="Proteomes" id="UP001521150">
    <property type="component" value="Unassembled WGS sequence"/>
</dbReference>
<keyword evidence="1" id="KW-1133">Transmembrane helix</keyword>
<dbReference type="RefSeq" id="WP_233725481.1">
    <property type="nucleotide sequence ID" value="NZ_JAJVCN010000001.1"/>
</dbReference>
<accession>A0ABS8Z7S1</accession>
<evidence type="ECO:0000313" key="2">
    <source>
        <dbReference type="EMBL" id="MCE7003934.1"/>
    </source>
</evidence>
<feature type="transmembrane region" description="Helical" evidence="1">
    <location>
        <begin position="39"/>
        <end position="64"/>
    </location>
</feature>
<comment type="caution">
    <text evidence="2">The sequence shown here is derived from an EMBL/GenBank/DDBJ whole genome shotgun (WGS) entry which is preliminary data.</text>
</comment>
<feature type="transmembrane region" description="Helical" evidence="1">
    <location>
        <begin position="7"/>
        <end position="27"/>
    </location>
</feature>
<protein>
    <recommendedName>
        <fullName evidence="4">DUF2178 domain-containing protein</fullName>
    </recommendedName>
</protein>
<keyword evidence="1" id="KW-0472">Membrane</keyword>
<keyword evidence="3" id="KW-1185">Reference proteome</keyword>
<reference evidence="2 3" key="1">
    <citation type="submission" date="2021-12" db="EMBL/GenBank/DDBJ databases">
        <title>Genome sequence of Kibdelosporangium philippinense ATCC 49844.</title>
        <authorList>
            <person name="Fedorov E.A."/>
            <person name="Omeragic M."/>
            <person name="Shalygina K.F."/>
            <person name="Maclea K.S."/>
        </authorList>
    </citation>
    <scope>NUCLEOTIDE SEQUENCE [LARGE SCALE GENOMIC DNA]</scope>
    <source>
        <strain evidence="2 3">ATCC 49844</strain>
    </source>
</reference>
<feature type="transmembrane region" description="Helical" evidence="1">
    <location>
        <begin position="85"/>
        <end position="103"/>
    </location>
</feature>
<feature type="transmembrane region" description="Helical" evidence="1">
    <location>
        <begin position="109"/>
        <end position="132"/>
    </location>
</feature>
<evidence type="ECO:0000313" key="3">
    <source>
        <dbReference type="Proteomes" id="UP001521150"/>
    </source>
</evidence>
<organism evidence="2 3">
    <name type="scientific">Kibdelosporangium philippinense</name>
    <dbReference type="NCBI Taxonomy" id="211113"/>
    <lineage>
        <taxon>Bacteria</taxon>
        <taxon>Bacillati</taxon>
        <taxon>Actinomycetota</taxon>
        <taxon>Actinomycetes</taxon>
        <taxon>Pseudonocardiales</taxon>
        <taxon>Pseudonocardiaceae</taxon>
        <taxon>Kibdelosporangium</taxon>
    </lineage>
</organism>
<gene>
    <name evidence="2" type="ORF">LWC34_14005</name>
</gene>
<sequence length="139" mass="15303">MAYEEKRAWIMGLVTVVTYTIYAIIVLNGDGALTETPYVATMIWTIVVAIVVSIVFEIGIAATTPKDDRRKDQRDTEIGYFGDRIGQSFLVVGGIGAMVLAMTEANHFWIANTIYLAFVLMSVLASIAKIAAYRVGFQQ</sequence>
<dbReference type="EMBL" id="JAJVCN010000001">
    <property type="protein sequence ID" value="MCE7003934.1"/>
    <property type="molecule type" value="Genomic_DNA"/>
</dbReference>
<proteinExistence type="predicted"/>
<evidence type="ECO:0008006" key="4">
    <source>
        <dbReference type="Google" id="ProtNLM"/>
    </source>
</evidence>
<evidence type="ECO:0000256" key="1">
    <source>
        <dbReference type="SAM" id="Phobius"/>
    </source>
</evidence>
<keyword evidence="1" id="KW-0812">Transmembrane</keyword>
<name>A0ABS8Z7S1_9PSEU</name>